<accession>A0A285CMC6</accession>
<dbReference type="OrthoDB" id="2855159at2"/>
<gene>
    <name evidence="1" type="ORF">SAMN05877753_102673</name>
</gene>
<dbReference type="SUPFAM" id="SSF55136">
    <property type="entry name" value="Probable bacterial effector-binding domain"/>
    <property type="match status" value="1"/>
</dbReference>
<name>A0A285CMC6_9BACI</name>
<dbReference type="AlphaFoldDB" id="A0A285CMC6"/>
<keyword evidence="2" id="KW-1185">Reference proteome</keyword>
<reference evidence="1 2" key="1">
    <citation type="submission" date="2017-08" db="EMBL/GenBank/DDBJ databases">
        <authorList>
            <person name="de Groot N.N."/>
        </authorList>
    </citation>
    <scope>NUCLEOTIDE SEQUENCE [LARGE SCALE GENOMIC DNA]</scope>
    <source>
        <strain evidence="1 2">JC228</strain>
    </source>
</reference>
<dbReference type="InterPro" id="IPR011256">
    <property type="entry name" value="Reg_factor_effector_dom_sf"/>
</dbReference>
<dbReference type="EMBL" id="OAOP01000002">
    <property type="protein sequence ID" value="SNX68697.1"/>
    <property type="molecule type" value="Genomic_DNA"/>
</dbReference>
<sequence length="202" mass="24030">MKVHDHRKIHNNIYKGKLNEIEIVEVPNLQFIAAEGIGSRNVYEMHNGDVLWSISRVINRLKDMTKTEMDYKFTLMPLEIIWSQKDLENDEIWSWKAMMQVPDLITEDMFQEAILELEKRKRSVRVPLNLEKHEMGLNMQTIHLGPYHQIQDTIDQFKSYCTMNGYKIKSQFREIYINQPYCNVPEKLQTIVRAEIESTEQI</sequence>
<proteinExistence type="predicted"/>
<protein>
    <submittedName>
        <fullName evidence="1">Uncharacterized protein</fullName>
    </submittedName>
</protein>
<evidence type="ECO:0000313" key="2">
    <source>
        <dbReference type="Proteomes" id="UP000219546"/>
    </source>
</evidence>
<organism evidence="1 2">
    <name type="scientific">Bacillus oleivorans</name>
    <dbReference type="NCBI Taxonomy" id="1448271"/>
    <lineage>
        <taxon>Bacteria</taxon>
        <taxon>Bacillati</taxon>
        <taxon>Bacillota</taxon>
        <taxon>Bacilli</taxon>
        <taxon>Bacillales</taxon>
        <taxon>Bacillaceae</taxon>
        <taxon>Bacillus</taxon>
    </lineage>
</organism>
<dbReference type="Gene3D" id="3.20.80.10">
    <property type="entry name" value="Regulatory factor, effector binding domain"/>
    <property type="match status" value="1"/>
</dbReference>
<evidence type="ECO:0000313" key="1">
    <source>
        <dbReference type="EMBL" id="SNX68697.1"/>
    </source>
</evidence>
<dbReference type="RefSeq" id="WP_097157828.1">
    <property type="nucleotide sequence ID" value="NZ_JBEPMQ010000001.1"/>
</dbReference>
<dbReference type="Proteomes" id="UP000219546">
    <property type="component" value="Unassembled WGS sequence"/>
</dbReference>